<feature type="region of interest" description="Disordered" evidence="1">
    <location>
        <begin position="104"/>
        <end position="123"/>
    </location>
</feature>
<evidence type="ECO:0000256" key="1">
    <source>
        <dbReference type="SAM" id="MobiDB-lite"/>
    </source>
</evidence>
<dbReference type="Proteomes" id="UP000530234">
    <property type="component" value="Unassembled WGS sequence"/>
</dbReference>
<keyword evidence="4" id="KW-1185">Reference proteome</keyword>
<protein>
    <submittedName>
        <fullName evidence="3">MCE family protein</fullName>
    </submittedName>
</protein>
<feature type="non-terminal residue" evidence="3">
    <location>
        <position position="123"/>
    </location>
</feature>
<sequence>MRFLVRVGGSVEGLAVGAPVTMRGYRVGTVREVAVTFDTGTGRLDVPVVIDIVPGSLIIDGQRPETADGLLDAVATLVRRGLRAQLASPSLLAASREVALDLVPDATPTGLGDGTPPEIPSQP</sequence>
<evidence type="ECO:0000313" key="3">
    <source>
        <dbReference type="EMBL" id="MBB0233204.1"/>
    </source>
</evidence>
<reference evidence="4" key="1">
    <citation type="submission" date="2019-10" db="EMBL/GenBank/DDBJ databases">
        <title>Streptomyces sp. nov., a novel actinobacterium isolated from alkaline environment.</title>
        <authorList>
            <person name="Golinska P."/>
        </authorList>
    </citation>
    <scope>NUCLEOTIDE SEQUENCE [LARGE SCALE GENOMIC DNA]</scope>
    <source>
        <strain evidence="4">DSM 42108</strain>
    </source>
</reference>
<dbReference type="InterPro" id="IPR003399">
    <property type="entry name" value="Mce/MlaD"/>
</dbReference>
<dbReference type="Pfam" id="PF02470">
    <property type="entry name" value="MlaD"/>
    <property type="match status" value="1"/>
</dbReference>
<feature type="domain" description="Mce/MlaD" evidence="2">
    <location>
        <begin position="10"/>
        <end position="101"/>
    </location>
</feature>
<proteinExistence type="predicted"/>
<evidence type="ECO:0000313" key="4">
    <source>
        <dbReference type="Proteomes" id="UP000530234"/>
    </source>
</evidence>
<gene>
    <name evidence="3" type="ORF">FOE67_27845</name>
</gene>
<accession>A0A7W3T933</accession>
<dbReference type="RefSeq" id="WP_182667666.1">
    <property type="nucleotide sequence ID" value="NZ_VKHS01001640.1"/>
</dbReference>
<organism evidence="3 4">
    <name type="scientific">Streptomyces calidiresistens</name>
    <dbReference type="NCBI Taxonomy" id="1485586"/>
    <lineage>
        <taxon>Bacteria</taxon>
        <taxon>Bacillati</taxon>
        <taxon>Actinomycetota</taxon>
        <taxon>Actinomycetes</taxon>
        <taxon>Kitasatosporales</taxon>
        <taxon>Streptomycetaceae</taxon>
        <taxon>Streptomyces</taxon>
    </lineage>
</organism>
<name>A0A7W3T933_9ACTN</name>
<evidence type="ECO:0000259" key="2">
    <source>
        <dbReference type="Pfam" id="PF02470"/>
    </source>
</evidence>
<comment type="caution">
    <text evidence="3">The sequence shown here is derived from an EMBL/GenBank/DDBJ whole genome shotgun (WGS) entry which is preliminary data.</text>
</comment>
<dbReference type="AlphaFoldDB" id="A0A7W3T933"/>
<dbReference type="EMBL" id="VKHS01001640">
    <property type="protein sequence ID" value="MBB0233204.1"/>
    <property type="molecule type" value="Genomic_DNA"/>
</dbReference>